<comment type="caution">
    <text evidence="2">The sequence shown here is derived from an EMBL/GenBank/DDBJ whole genome shotgun (WGS) entry which is preliminary data.</text>
</comment>
<dbReference type="PROSITE" id="PS51704">
    <property type="entry name" value="GP_PDE"/>
    <property type="match status" value="1"/>
</dbReference>
<dbReference type="RefSeq" id="WP_174880210.1">
    <property type="nucleotide sequence ID" value="NZ_CADEPK010000116.1"/>
</dbReference>
<organism evidence="2 3">
    <name type="scientific">Metabacillus niabensis</name>
    <dbReference type="NCBI Taxonomy" id="324854"/>
    <lineage>
        <taxon>Bacteria</taxon>
        <taxon>Bacillati</taxon>
        <taxon>Bacillota</taxon>
        <taxon>Bacilli</taxon>
        <taxon>Bacillales</taxon>
        <taxon>Bacillaceae</taxon>
        <taxon>Metabacillus</taxon>
    </lineage>
</organism>
<dbReference type="Pfam" id="PF03009">
    <property type="entry name" value="GDPD"/>
    <property type="match status" value="1"/>
</dbReference>
<dbReference type="GO" id="GO:0008889">
    <property type="term" value="F:glycerophosphodiester phosphodiesterase activity"/>
    <property type="evidence" value="ECO:0007669"/>
    <property type="project" value="UniProtKB-EC"/>
</dbReference>
<dbReference type="PANTHER" id="PTHR46211">
    <property type="entry name" value="GLYCEROPHOSPHORYL DIESTER PHOSPHODIESTERASE"/>
    <property type="match status" value="1"/>
</dbReference>
<sequence length="261" mass="30140">MSLKNVFNKIYRVKKGNVYWKHEHFLVVAHRGAAGYAPENTMAAFRKAVELKADFIELDIQMSKDGELVVIHDPTVDRTTNGVGEIRNLTYNEIKQLDAGKWFHKKFAGEKVPTLQEVLTEFSGKISFLIEIKNPNLNPEIVEKLTNILSEKQQTNDIIVQSFDFELLEKVHQQLPTLKLGLLVKYRIHGISNVQLKDWSKLVQYINPNKALITKNLVKRIHSYKMRVMPYTVRDKKSIKGLLDSKIDGVITDFPDYFIEE</sequence>
<dbReference type="InterPro" id="IPR030395">
    <property type="entry name" value="GP_PDE_dom"/>
</dbReference>
<feature type="domain" description="GP-PDE" evidence="1">
    <location>
        <begin position="25"/>
        <end position="261"/>
    </location>
</feature>
<protein>
    <submittedName>
        <fullName evidence="2">Glycerophosphoryl diester phosphodiesterase</fullName>
        <ecNumber evidence="2">3.1.4.46</ecNumber>
    </submittedName>
</protein>
<dbReference type="Proteomes" id="UP001232245">
    <property type="component" value="Unassembled WGS sequence"/>
</dbReference>
<dbReference type="PANTHER" id="PTHR46211:SF7">
    <property type="entry name" value="GLYCEROPHOSPHODIESTER PHOSPHODIESTERASE"/>
    <property type="match status" value="1"/>
</dbReference>
<keyword evidence="3" id="KW-1185">Reference proteome</keyword>
<gene>
    <name evidence="2" type="ORF">J2S02_005039</name>
</gene>
<name>A0ABT9Z9Y5_9BACI</name>
<keyword evidence="2" id="KW-0378">Hydrolase</keyword>
<dbReference type="Gene3D" id="3.20.20.190">
    <property type="entry name" value="Phosphatidylinositol (PI) phosphodiesterase"/>
    <property type="match status" value="1"/>
</dbReference>
<dbReference type="EMBL" id="JAUSTZ010000028">
    <property type="protein sequence ID" value="MDQ0228652.1"/>
    <property type="molecule type" value="Genomic_DNA"/>
</dbReference>
<evidence type="ECO:0000259" key="1">
    <source>
        <dbReference type="PROSITE" id="PS51704"/>
    </source>
</evidence>
<evidence type="ECO:0000313" key="3">
    <source>
        <dbReference type="Proteomes" id="UP001232245"/>
    </source>
</evidence>
<reference evidence="2 3" key="1">
    <citation type="submission" date="2023-07" db="EMBL/GenBank/DDBJ databases">
        <title>Genomic Encyclopedia of Type Strains, Phase IV (KMG-IV): sequencing the most valuable type-strain genomes for metagenomic binning, comparative biology and taxonomic classification.</title>
        <authorList>
            <person name="Goeker M."/>
        </authorList>
    </citation>
    <scope>NUCLEOTIDE SEQUENCE [LARGE SCALE GENOMIC DNA]</scope>
    <source>
        <strain evidence="2 3">DSM 17723</strain>
    </source>
</reference>
<evidence type="ECO:0000313" key="2">
    <source>
        <dbReference type="EMBL" id="MDQ0228652.1"/>
    </source>
</evidence>
<dbReference type="InterPro" id="IPR017946">
    <property type="entry name" value="PLC-like_Pdiesterase_TIM-brl"/>
</dbReference>
<dbReference type="EC" id="3.1.4.46" evidence="2"/>
<dbReference type="SUPFAM" id="SSF51695">
    <property type="entry name" value="PLC-like phosphodiesterases"/>
    <property type="match status" value="1"/>
</dbReference>
<accession>A0ABT9Z9Y5</accession>
<proteinExistence type="predicted"/>